<proteinExistence type="predicted"/>
<keyword evidence="3" id="KW-1185">Reference proteome</keyword>
<sequence length="102" mass="11412">MERAAPAGTPKRWRVLFRKVVTPVARRSREILLCLVCMVSVPTTAPMFPVVVVETGASVDAEADAFTRDPCHTFTEKLNKGQRSGEEGRNSKSRKRRARGRE</sequence>
<evidence type="ECO:0000256" key="1">
    <source>
        <dbReference type="SAM" id="MobiDB-lite"/>
    </source>
</evidence>
<feature type="compositionally biased region" description="Basic residues" evidence="1">
    <location>
        <begin position="91"/>
        <end position="102"/>
    </location>
</feature>
<dbReference type="AlphaFoldDB" id="A0A9N7YJX7"/>
<reference evidence="2" key="1">
    <citation type="submission" date="2020-03" db="EMBL/GenBank/DDBJ databases">
        <authorList>
            <person name="Weist P."/>
        </authorList>
    </citation>
    <scope>NUCLEOTIDE SEQUENCE</scope>
</reference>
<name>A0A9N7YJX7_PLEPL</name>
<organism evidence="2 3">
    <name type="scientific">Pleuronectes platessa</name>
    <name type="common">European plaice</name>
    <dbReference type="NCBI Taxonomy" id="8262"/>
    <lineage>
        <taxon>Eukaryota</taxon>
        <taxon>Metazoa</taxon>
        <taxon>Chordata</taxon>
        <taxon>Craniata</taxon>
        <taxon>Vertebrata</taxon>
        <taxon>Euteleostomi</taxon>
        <taxon>Actinopterygii</taxon>
        <taxon>Neopterygii</taxon>
        <taxon>Teleostei</taxon>
        <taxon>Neoteleostei</taxon>
        <taxon>Acanthomorphata</taxon>
        <taxon>Carangaria</taxon>
        <taxon>Pleuronectiformes</taxon>
        <taxon>Pleuronectoidei</taxon>
        <taxon>Pleuronectidae</taxon>
        <taxon>Pleuronectes</taxon>
    </lineage>
</organism>
<dbReference type="EMBL" id="CADEAL010001024">
    <property type="protein sequence ID" value="CAB1428131.1"/>
    <property type="molecule type" value="Genomic_DNA"/>
</dbReference>
<gene>
    <name evidence="2" type="ORF">PLEPLA_LOCUS16096</name>
</gene>
<evidence type="ECO:0000313" key="2">
    <source>
        <dbReference type="EMBL" id="CAB1428131.1"/>
    </source>
</evidence>
<accession>A0A9N7YJX7</accession>
<comment type="caution">
    <text evidence="2">The sequence shown here is derived from an EMBL/GenBank/DDBJ whole genome shotgun (WGS) entry which is preliminary data.</text>
</comment>
<feature type="region of interest" description="Disordered" evidence="1">
    <location>
        <begin position="72"/>
        <end position="102"/>
    </location>
</feature>
<protein>
    <submittedName>
        <fullName evidence="2">Uncharacterized protein</fullName>
    </submittedName>
</protein>
<evidence type="ECO:0000313" key="3">
    <source>
        <dbReference type="Proteomes" id="UP001153269"/>
    </source>
</evidence>
<dbReference type="Proteomes" id="UP001153269">
    <property type="component" value="Unassembled WGS sequence"/>
</dbReference>
<feature type="compositionally biased region" description="Basic and acidic residues" evidence="1">
    <location>
        <begin position="72"/>
        <end position="90"/>
    </location>
</feature>